<dbReference type="AlphaFoldDB" id="A0A7S1ESQ3"/>
<dbReference type="InterPro" id="IPR036412">
    <property type="entry name" value="HAD-like_sf"/>
</dbReference>
<evidence type="ECO:0000256" key="2">
    <source>
        <dbReference type="ARBA" id="ARBA00022723"/>
    </source>
</evidence>
<evidence type="ECO:0008006" key="6">
    <source>
        <dbReference type="Google" id="ProtNLM"/>
    </source>
</evidence>
<evidence type="ECO:0000256" key="3">
    <source>
        <dbReference type="ARBA" id="ARBA00022842"/>
    </source>
</evidence>
<dbReference type="PANTHER" id="PTHR46193:SF18">
    <property type="entry name" value="HEXITOL PHOSPHATASE B"/>
    <property type="match status" value="1"/>
</dbReference>
<dbReference type="SFLD" id="SFLDG01129">
    <property type="entry name" value="C1.5:_HAD__Beta-PGM__Phosphata"/>
    <property type="match status" value="1"/>
</dbReference>
<dbReference type="Gene3D" id="1.10.150.240">
    <property type="entry name" value="Putative phosphatase, domain 2"/>
    <property type="match status" value="1"/>
</dbReference>
<dbReference type="InterPro" id="IPR023214">
    <property type="entry name" value="HAD_sf"/>
</dbReference>
<dbReference type="CDD" id="cd07505">
    <property type="entry name" value="HAD_BPGM-like"/>
    <property type="match status" value="1"/>
</dbReference>
<dbReference type="SUPFAM" id="SSF56784">
    <property type="entry name" value="HAD-like"/>
    <property type="match status" value="1"/>
</dbReference>
<evidence type="ECO:0000313" key="5">
    <source>
        <dbReference type="EMBL" id="CAD8821362.1"/>
    </source>
</evidence>
<reference evidence="5" key="1">
    <citation type="submission" date="2021-01" db="EMBL/GenBank/DDBJ databases">
        <authorList>
            <person name="Corre E."/>
            <person name="Pelletier E."/>
            <person name="Niang G."/>
            <person name="Scheremetjew M."/>
            <person name="Finn R."/>
            <person name="Kale V."/>
            <person name="Holt S."/>
            <person name="Cochrane G."/>
            <person name="Meng A."/>
            <person name="Brown T."/>
            <person name="Cohen L."/>
        </authorList>
    </citation>
    <scope>NUCLEOTIDE SEQUENCE</scope>
    <source>
        <strain evidence="5">CCMP3278</strain>
    </source>
</reference>
<keyword evidence="3" id="KW-0460">Magnesium</keyword>
<organism evidence="5">
    <name type="scientific">Timspurckia oligopyrenoides</name>
    <dbReference type="NCBI Taxonomy" id="708627"/>
    <lineage>
        <taxon>Eukaryota</taxon>
        <taxon>Rhodophyta</taxon>
        <taxon>Bangiophyceae</taxon>
        <taxon>Porphyridiales</taxon>
        <taxon>Porphyridiaceae</taxon>
        <taxon>Timspurckia</taxon>
    </lineage>
</organism>
<dbReference type="Gene3D" id="3.40.50.1000">
    <property type="entry name" value="HAD superfamily/HAD-like"/>
    <property type="match status" value="1"/>
</dbReference>
<proteinExistence type="predicted"/>
<dbReference type="InterPro" id="IPR051600">
    <property type="entry name" value="Beta-PGM-like"/>
</dbReference>
<gene>
    <name evidence="5" type="ORF">TOLI1172_LOCUS5757</name>
</gene>
<dbReference type="EMBL" id="HBFP01008043">
    <property type="protein sequence ID" value="CAD8821362.1"/>
    <property type="molecule type" value="Transcribed_RNA"/>
</dbReference>
<dbReference type="InterPro" id="IPR006439">
    <property type="entry name" value="HAD-SF_hydro_IA"/>
</dbReference>
<evidence type="ECO:0000256" key="1">
    <source>
        <dbReference type="ARBA" id="ARBA00001946"/>
    </source>
</evidence>
<dbReference type="GO" id="GO:0046872">
    <property type="term" value="F:metal ion binding"/>
    <property type="evidence" value="ECO:0007669"/>
    <property type="project" value="UniProtKB-KW"/>
</dbReference>
<keyword evidence="2" id="KW-0479">Metal-binding</keyword>
<dbReference type="SFLD" id="SFLDS00003">
    <property type="entry name" value="Haloacid_Dehalogenase"/>
    <property type="match status" value="1"/>
</dbReference>
<dbReference type="PANTHER" id="PTHR46193">
    <property type="entry name" value="6-PHOSPHOGLUCONATE PHOSPHATASE"/>
    <property type="match status" value="1"/>
</dbReference>
<comment type="cofactor">
    <cofactor evidence="1">
        <name>Mg(2+)</name>
        <dbReference type="ChEBI" id="CHEBI:18420"/>
    </cofactor>
</comment>
<keyword evidence="4" id="KW-0119">Carbohydrate metabolism</keyword>
<dbReference type="NCBIfam" id="TIGR01509">
    <property type="entry name" value="HAD-SF-IA-v3"/>
    <property type="match status" value="1"/>
</dbReference>
<name>A0A7S1ESQ3_9RHOD</name>
<dbReference type="Pfam" id="PF00702">
    <property type="entry name" value="Hydrolase"/>
    <property type="match status" value="1"/>
</dbReference>
<sequence>MGASVVRQFGWVVESGAFLHSAIQSQLNVSVSSKCCTSTRQNLSRTVFGTSSCTINNDKYYYSIGRGRRSIGMTRKELVSTPQLESFSNDSTSKKPIKGLLLDVDGTLCDTDDLHFEVYREMLTELDFLEDGQPISRDFFNKHICGGANEMILKRLFPHWNANERDEFAIKKEARWRERANGTLKPISGLIEFTEWAENRGLLRCAVTNAPRENAEKILQEINVFDWFGPSRIVLGSECERAKPFPDPYQIGAARLGLHPEECLAVEDSESGLRAAVAAKVGYIVGMATSLPEQTLRNAGAMHVINDWNHAELYQLFQETK</sequence>
<evidence type="ECO:0000256" key="4">
    <source>
        <dbReference type="ARBA" id="ARBA00023277"/>
    </source>
</evidence>
<dbReference type="InterPro" id="IPR023198">
    <property type="entry name" value="PGP-like_dom2"/>
</dbReference>
<accession>A0A7S1ESQ3</accession>
<dbReference type="GO" id="GO:0003824">
    <property type="term" value="F:catalytic activity"/>
    <property type="evidence" value="ECO:0007669"/>
    <property type="project" value="UniProtKB-ARBA"/>
</dbReference>
<protein>
    <recommendedName>
        <fullName evidence="6">Riboflavin kinase</fullName>
    </recommendedName>
</protein>